<accession>A0A6H0WKF1</accession>
<reference evidence="1 2" key="1">
    <citation type="submission" date="2020-02" db="EMBL/GenBank/DDBJ databases">
        <title>Genome sequencing, annotation and comparative genomic analysis of Bacillus tequilensis EA-CB0015, an effective biological control agent against Pseudocercospora fijiensis in banana plants.</title>
        <authorList>
            <person name="Cuellar-Gaviria T.Z."/>
            <person name="Ju K.-S."/>
            <person name="Villegas-Escobar V."/>
        </authorList>
    </citation>
    <scope>NUCLEOTIDE SEQUENCE [LARGE SCALE GENOMIC DNA]</scope>
    <source>
        <strain evidence="1 2">EA-CB0015</strain>
    </source>
</reference>
<sequence>MSEDIFRLATVEDAPELLNLVNSAFLPVRQMDIDWPSTRADIQMVSENIENHSAIVLERDGKLISTITIRFPWESEKPPSKYPFVWWFATLPDYKGQGAGSKLLTHVEENLLRDMLKAPALTLGTSARKHPWLADMYRRRGYEVYFEQEKDGDIGVMMHKVLIPERFDPALLGVPSWA</sequence>
<dbReference type="InterPro" id="IPR016181">
    <property type="entry name" value="Acyl_CoA_acyltransferase"/>
</dbReference>
<dbReference type="RefSeq" id="WP_024714589.1">
    <property type="nucleotide sequence ID" value="NZ_CP048852.1"/>
</dbReference>
<dbReference type="SUPFAM" id="SSF55729">
    <property type="entry name" value="Acyl-CoA N-acyltransferases (Nat)"/>
    <property type="match status" value="1"/>
</dbReference>
<gene>
    <name evidence="1" type="ORF">G4P54_14980</name>
</gene>
<dbReference type="EMBL" id="CP048852">
    <property type="protein sequence ID" value="QIW81011.1"/>
    <property type="molecule type" value="Genomic_DNA"/>
</dbReference>
<dbReference type="OrthoDB" id="8116329at2"/>
<dbReference type="InterPro" id="IPR000182">
    <property type="entry name" value="GNAT_dom"/>
</dbReference>
<keyword evidence="1" id="KW-0808">Transferase</keyword>
<dbReference type="CDD" id="cd04301">
    <property type="entry name" value="NAT_SF"/>
    <property type="match status" value="1"/>
</dbReference>
<dbReference type="Proteomes" id="UP000501914">
    <property type="component" value="Chromosome"/>
</dbReference>
<organism evidence="1 2">
    <name type="scientific">Bacillus tequilensis</name>
    <dbReference type="NCBI Taxonomy" id="227866"/>
    <lineage>
        <taxon>Bacteria</taxon>
        <taxon>Bacillati</taxon>
        <taxon>Bacillota</taxon>
        <taxon>Bacilli</taxon>
        <taxon>Bacillales</taxon>
        <taxon>Bacillaceae</taxon>
        <taxon>Bacillus</taxon>
    </lineage>
</organism>
<evidence type="ECO:0000313" key="2">
    <source>
        <dbReference type="Proteomes" id="UP000501914"/>
    </source>
</evidence>
<name>A0A6H0WKF1_9BACI</name>
<dbReference type="GO" id="GO:0016747">
    <property type="term" value="F:acyltransferase activity, transferring groups other than amino-acyl groups"/>
    <property type="evidence" value="ECO:0007669"/>
    <property type="project" value="InterPro"/>
</dbReference>
<evidence type="ECO:0000313" key="1">
    <source>
        <dbReference type="EMBL" id="QIW81011.1"/>
    </source>
</evidence>
<dbReference type="Gene3D" id="3.40.630.30">
    <property type="match status" value="1"/>
</dbReference>
<dbReference type="Pfam" id="PF00583">
    <property type="entry name" value="Acetyltransf_1"/>
    <property type="match status" value="1"/>
</dbReference>
<dbReference type="KEGG" id="bteq:G4P54_14980"/>
<proteinExistence type="predicted"/>
<dbReference type="PROSITE" id="PS51186">
    <property type="entry name" value="GNAT"/>
    <property type="match status" value="1"/>
</dbReference>
<dbReference type="AlphaFoldDB" id="A0A6H0WKF1"/>
<keyword evidence="2" id="KW-1185">Reference proteome</keyword>
<protein>
    <submittedName>
        <fullName evidence="1">GNAT family N-acetyltransferase</fullName>
    </submittedName>
</protein>